<dbReference type="GO" id="GO:0005886">
    <property type="term" value="C:plasma membrane"/>
    <property type="evidence" value="ECO:0007669"/>
    <property type="project" value="TreeGrafter"/>
</dbReference>
<feature type="domain" description="DUF218" evidence="2">
    <location>
        <begin position="160"/>
        <end position="307"/>
    </location>
</feature>
<dbReference type="Pfam" id="PF02698">
    <property type="entry name" value="DUF218"/>
    <property type="match status" value="1"/>
</dbReference>
<dbReference type="CDD" id="cd06259">
    <property type="entry name" value="YdcF-like"/>
    <property type="match status" value="1"/>
</dbReference>
<dbReference type="AlphaFoldDB" id="A0A7W7S6K9"/>
<evidence type="ECO:0000313" key="4">
    <source>
        <dbReference type="Proteomes" id="UP000573327"/>
    </source>
</evidence>
<keyword evidence="1" id="KW-0472">Membrane</keyword>
<dbReference type="RefSeq" id="WP_184911065.1">
    <property type="nucleotide sequence ID" value="NZ_JACHJR010000001.1"/>
</dbReference>
<evidence type="ECO:0000256" key="1">
    <source>
        <dbReference type="SAM" id="Phobius"/>
    </source>
</evidence>
<feature type="transmembrane region" description="Helical" evidence="1">
    <location>
        <begin position="95"/>
        <end position="115"/>
    </location>
</feature>
<evidence type="ECO:0000313" key="3">
    <source>
        <dbReference type="EMBL" id="MBB4944845.1"/>
    </source>
</evidence>
<keyword evidence="1" id="KW-1133">Transmembrane helix</keyword>
<feature type="transmembrane region" description="Helical" evidence="1">
    <location>
        <begin position="63"/>
        <end position="83"/>
    </location>
</feature>
<dbReference type="EMBL" id="JACHJR010000001">
    <property type="protein sequence ID" value="MBB4944845.1"/>
    <property type="molecule type" value="Genomic_DNA"/>
</dbReference>
<gene>
    <name evidence="3" type="ORF">F4556_000380</name>
</gene>
<dbReference type="Proteomes" id="UP000573327">
    <property type="component" value="Unassembled WGS sequence"/>
</dbReference>
<name>A0A7W7S6K9_9ACTN</name>
<feature type="transmembrane region" description="Helical" evidence="1">
    <location>
        <begin position="306"/>
        <end position="333"/>
    </location>
</feature>
<feature type="transmembrane region" description="Helical" evidence="1">
    <location>
        <begin position="121"/>
        <end position="149"/>
    </location>
</feature>
<dbReference type="InterPro" id="IPR051599">
    <property type="entry name" value="Cell_Envelope_Assoc"/>
</dbReference>
<dbReference type="PANTHER" id="PTHR30336">
    <property type="entry name" value="INNER MEMBRANE PROTEIN, PROBABLE PERMEASE"/>
    <property type="match status" value="1"/>
</dbReference>
<feature type="transmembrane region" description="Helical" evidence="1">
    <location>
        <begin position="25"/>
        <end position="43"/>
    </location>
</feature>
<accession>A0A7W7S6K9</accession>
<organism evidence="3 4">
    <name type="scientific">Kitasatospora gansuensis</name>
    <dbReference type="NCBI Taxonomy" id="258050"/>
    <lineage>
        <taxon>Bacteria</taxon>
        <taxon>Bacillati</taxon>
        <taxon>Actinomycetota</taxon>
        <taxon>Actinomycetes</taxon>
        <taxon>Kitasatosporales</taxon>
        <taxon>Streptomycetaceae</taxon>
        <taxon>Kitasatospora</taxon>
    </lineage>
</organism>
<dbReference type="GO" id="GO:0000270">
    <property type="term" value="P:peptidoglycan metabolic process"/>
    <property type="evidence" value="ECO:0007669"/>
    <property type="project" value="TreeGrafter"/>
</dbReference>
<dbReference type="InterPro" id="IPR014729">
    <property type="entry name" value="Rossmann-like_a/b/a_fold"/>
</dbReference>
<keyword evidence="4" id="KW-1185">Reference proteome</keyword>
<dbReference type="Gene3D" id="3.40.50.620">
    <property type="entry name" value="HUPs"/>
    <property type="match status" value="1"/>
</dbReference>
<reference evidence="3 4" key="1">
    <citation type="submission" date="2020-08" db="EMBL/GenBank/DDBJ databases">
        <title>Sequencing the genomes of 1000 actinobacteria strains.</title>
        <authorList>
            <person name="Klenk H.-P."/>
        </authorList>
    </citation>
    <scope>NUCLEOTIDE SEQUENCE [LARGE SCALE GENOMIC DNA]</scope>
    <source>
        <strain evidence="3 4">DSM 44786</strain>
    </source>
</reference>
<evidence type="ECO:0000259" key="2">
    <source>
        <dbReference type="Pfam" id="PF02698"/>
    </source>
</evidence>
<protein>
    <submittedName>
        <fullName evidence="3">Uncharacterized SAM-binding protein YcdF (DUF218 family)</fullName>
    </submittedName>
</protein>
<sequence length="335" mass="35563">MIAYALATLLLLLFGRNVRRDRRRFSNAVLLGLAVVFFALGVLGELDRMPPGVLDAVEVLTPFAAVLAAVAVAVCLLANGVVMARQEGSGRPANLLSLGTGLAVLGVLALLWTAARVDSTALHVVAGAVLLPAGYLAFLLLCFLGYAWLYGRLPVRRDVDFVVVLGAGLVDGDRVPPLLAARLDRAFDLCAAQDARGRPPVLVVSGGKGSDEQCSEAAAMARYLTGRGIPADRIRLEDRSRNTAENMEFSAAVMAAERERYRCVVVTNDFHVLRTALITRRAGVPGQVTGAPTAGYYWPSAVLREFVAVLVSYPVTNACALLLLVLLGGAAGWHD</sequence>
<dbReference type="InterPro" id="IPR003848">
    <property type="entry name" value="DUF218"/>
</dbReference>
<dbReference type="GO" id="GO:0043164">
    <property type="term" value="P:Gram-negative-bacterium-type cell wall biogenesis"/>
    <property type="evidence" value="ECO:0007669"/>
    <property type="project" value="TreeGrafter"/>
</dbReference>
<keyword evidence="1" id="KW-0812">Transmembrane</keyword>
<proteinExistence type="predicted"/>
<comment type="caution">
    <text evidence="3">The sequence shown here is derived from an EMBL/GenBank/DDBJ whole genome shotgun (WGS) entry which is preliminary data.</text>
</comment>
<dbReference type="PANTHER" id="PTHR30336:SF18">
    <property type="entry name" value="MEMBRANE PROTEIN"/>
    <property type="match status" value="1"/>
</dbReference>